<evidence type="ECO:0000256" key="1">
    <source>
        <dbReference type="SAM" id="MobiDB-lite"/>
    </source>
</evidence>
<evidence type="ECO:0000259" key="2">
    <source>
        <dbReference type="Pfam" id="PF07693"/>
    </source>
</evidence>
<accession>A0A1Y5TM29</accession>
<sequence length="460" mass="52399">MRRTMPEPKIKLYEEGFNDGPSENKHDQLGRKKTGERLSGIVESISEPLVIAVDGAWGSGKTHFLKCWVGEHIKSKHGRDTQTVYFDAFKNDFLDDPLIALTAEIIESSKRTTTPTPTKIISKIRESAPKVGRSLFRVGVAVATAGVVQNADEIGDAAAATIGGEVSSTADEFWKREDDKRQAMSAFREGLIELTHTRTVKEEESKAGERFRKLIIVVDELDRCRPDYALALLEVIKHVFNVEGIHFVLGVNLSELQNSVRARYGASIDAETYLQKFITLSMDIEGQSDRTQLQQNWQRYYDYCCEKMEFPEGSEILLERLKEHLECVKLERTVTLRDVERTLTAIATSPSLSSAFNSGYAIVLSALTVLKALRPNDYKKLRYAATSARWLKHFEFQRLDDRFLETFEIIETFVVDRNLLTQEQEQRGFALFDNFPPLNSRNFLRKLSDDHLEAFDPLQF</sequence>
<dbReference type="PANTHER" id="PTHR22674:SF6">
    <property type="entry name" value="NTPASE KAP FAMILY P-LOOP DOMAIN-CONTAINING PROTEIN 1"/>
    <property type="match status" value="1"/>
</dbReference>
<feature type="domain" description="KAP NTPase" evidence="2">
    <location>
        <begin position="41"/>
        <end position="346"/>
    </location>
</feature>
<dbReference type="Gene3D" id="3.40.50.300">
    <property type="entry name" value="P-loop containing nucleotide triphosphate hydrolases"/>
    <property type="match status" value="1"/>
</dbReference>
<proteinExistence type="predicted"/>
<dbReference type="EMBL" id="FWFO01000004">
    <property type="protein sequence ID" value="SLN67164.1"/>
    <property type="molecule type" value="Genomic_DNA"/>
</dbReference>
<evidence type="ECO:0000313" key="4">
    <source>
        <dbReference type="Proteomes" id="UP000193077"/>
    </source>
</evidence>
<dbReference type="PANTHER" id="PTHR22674">
    <property type="entry name" value="NTPASE, KAP FAMILY P-LOOP DOMAIN-CONTAINING 1"/>
    <property type="match status" value="1"/>
</dbReference>
<dbReference type="Pfam" id="PF07693">
    <property type="entry name" value="KAP_NTPase"/>
    <property type="match status" value="1"/>
</dbReference>
<dbReference type="InterPro" id="IPR011646">
    <property type="entry name" value="KAP_P-loop"/>
</dbReference>
<name>A0A1Y5TM29_9RHOB</name>
<dbReference type="Proteomes" id="UP000193077">
    <property type="component" value="Unassembled WGS sequence"/>
</dbReference>
<reference evidence="3 4" key="1">
    <citation type="submission" date="2017-03" db="EMBL/GenBank/DDBJ databases">
        <authorList>
            <person name="Afonso C.L."/>
            <person name="Miller P.J."/>
            <person name="Scott M.A."/>
            <person name="Spackman E."/>
            <person name="Goraichik I."/>
            <person name="Dimitrov K.M."/>
            <person name="Suarez D.L."/>
            <person name="Swayne D.E."/>
        </authorList>
    </citation>
    <scope>NUCLEOTIDE SEQUENCE [LARGE SCALE GENOMIC DNA]</scope>
    <source>
        <strain evidence="3 4">CECT 7639</strain>
    </source>
</reference>
<feature type="compositionally biased region" description="Basic and acidic residues" evidence="1">
    <location>
        <begin position="22"/>
        <end position="33"/>
    </location>
</feature>
<evidence type="ECO:0000313" key="3">
    <source>
        <dbReference type="EMBL" id="SLN67164.1"/>
    </source>
</evidence>
<gene>
    <name evidence="3" type="ORF">TRL7639_03858</name>
</gene>
<protein>
    <submittedName>
        <fullName evidence="3">KAP family P-loop domain protein</fullName>
    </submittedName>
</protein>
<dbReference type="OrthoDB" id="88903at2"/>
<dbReference type="InterPro" id="IPR052754">
    <property type="entry name" value="NTPase_KAP_P-loop"/>
</dbReference>
<dbReference type="AlphaFoldDB" id="A0A1Y5TM29"/>
<dbReference type="RefSeq" id="WP_085797489.1">
    <property type="nucleotide sequence ID" value="NZ_FWFO01000004.1"/>
</dbReference>
<dbReference type="InterPro" id="IPR027417">
    <property type="entry name" value="P-loop_NTPase"/>
</dbReference>
<dbReference type="SUPFAM" id="SSF52540">
    <property type="entry name" value="P-loop containing nucleoside triphosphate hydrolases"/>
    <property type="match status" value="1"/>
</dbReference>
<keyword evidence="4" id="KW-1185">Reference proteome</keyword>
<feature type="region of interest" description="Disordered" evidence="1">
    <location>
        <begin position="13"/>
        <end position="33"/>
    </location>
</feature>
<organism evidence="3 4">
    <name type="scientific">Falsiruegeria litorea R37</name>
    <dbReference type="NCBI Taxonomy" id="1200284"/>
    <lineage>
        <taxon>Bacteria</taxon>
        <taxon>Pseudomonadati</taxon>
        <taxon>Pseudomonadota</taxon>
        <taxon>Alphaproteobacteria</taxon>
        <taxon>Rhodobacterales</taxon>
        <taxon>Roseobacteraceae</taxon>
        <taxon>Falsiruegeria</taxon>
    </lineage>
</organism>